<dbReference type="RefSeq" id="WP_058726183.1">
    <property type="nucleotide sequence ID" value="NZ_LDQC01000060.1"/>
</dbReference>
<name>A0A175RM47_9MICO</name>
<reference evidence="4 5" key="1">
    <citation type="journal article" date="2016" name="Front. Microbiol.">
        <title>Genomic Resource of Rice Seed Associated Bacteria.</title>
        <authorList>
            <person name="Midha S."/>
            <person name="Bansal K."/>
            <person name="Sharma S."/>
            <person name="Kumar N."/>
            <person name="Patil P.P."/>
            <person name="Chaudhry V."/>
            <person name="Patil P.B."/>
        </authorList>
    </citation>
    <scope>NUCLEOTIDE SEQUENCE [LARGE SCALE GENOMIC DNA]</scope>
    <source>
        <strain evidence="4 5">NS184</strain>
    </source>
</reference>
<evidence type="ECO:0000313" key="5">
    <source>
        <dbReference type="Proteomes" id="UP000078252"/>
    </source>
</evidence>
<keyword evidence="2" id="KW-1133">Transmembrane helix</keyword>
<dbReference type="InterPro" id="IPR050922">
    <property type="entry name" value="LytR/CpsA/Psr_CW_biosynth"/>
</dbReference>
<evidence type="ECO:0000256" key="1">
    <source>
        <dbReference type="SAM" id="MobiDB-lite"/>
    </source>
</evidence>
<feature type="region of interest" description="Disordered" evidence="1">
    <location>
        <begin position="1"/>
        <end position="26"/>
    </location>
</feature>
<dbReference type="Proteomes" id="UP000078252">
    <property type="component" value="Unassembled WGS sequence"/>
</dbReference>
<dbReference type="Pfam" id="PF13399">
    <property type="entry name" value="LytR_C"/>
    <property type="match status" value="1"/>
</dbReference>
<dbReference type="OrthoDB" id="5125199at2"/>
<keyword evidence="2" id="KW-0812">Transmembrane</keyword>
<accession>A0A175RM47</accession>
<feature type="region of interest" description="Disordered" evidence="1">
    <location>
        <begin position="62"/>
        <end position="109"/>
    </location>
</feature>
<evidence type="ECO:0000259" key="3">
    <source>
        <dbReference type="Pfam" id="PF13399"/>
    </source>
</evidence>
<comment type="caution">
    <text evidence="4">The sequence shown here is derived from an EMBL/GenBank/DDBJ whole genome shotgun (WGS) entry which is preliminary data.</text>
</comment>
<dbReference type="STRING" id="33881.NS184_11175"/>
<dbReference type="PATRIC" id="fig|33881.3.peg.2627"/>
<feature type="compositionally biased region" description="Low complexity" evidence="1">
    <location>
        <begin position="69"/>
        <end position="109"/>
    </location>
</feature>
<dbReference type="PANTHER" id="PTHR33392:SF6">
    <property type="entry name" value="POLYISOPRENYL-TEICHOIC ACID--PEPTIDOGLYCAN TEICHOIC ACID TRANSFERASE TAGU"/>
    <property type="match status" value="1"/>
</dbReference>
<protein>
    <recommendedName>
        <fullName evidence="3">LytR/CpsA/Psr regulator C-terminal domain-containing protein</fullName>
    </recommendedName>
</protein>
<keyword evidence="2" id="KW-0472">Membrane</keyword>
<sequence>MTERFPRDRFDDATDGPRVGAHRGPQRRGRGWIVFAWAALATGVLVGLGVLGLGLATTGLSDGNGSGGSASSPTPSATASATAKPSPSSSPSASSGSGTGASAATPAQQGTTSVVVLNGTTTTGLAGRASTALTGAGWKIASTGDAGTTGTTQTIVYYRSAETAAVAQGIAKSLGTTAVQQSTAFPNADVSVVLGADYTG</sequence>
<dbReference type="EMBL" id="LDQC01000060">
    <property type="protein sequence ID" value="KTR04766.1"/>
    <property type="molecule type" value="Genomic_DNA"/>
</dbReference>
<proteinExistence type="predicted"/>
<dbReference type="InterPro" id="IPR027381">
    <property type="entry name" value="LytR/CpsA/Psr_C"/>
</dbReference>
<dbReference type="PANTHER" id="PTHR33392">
    <property type="entry name" value="POLYISOPRENYL-TEICHOIC ACID--PEPTIDOGLYCAN TEICHOIC ACID TRANSFERASE TAGU"/>
    <property type="match status" value="1"/>
</dbReference>
<evidence type="ECO:0000313" key="4">
    <source>
        <dbReference type="EMBL" id="KTR04766.1"/>
    </source>
</evidence>
<evidence type="ECO:0000256" key="2">
    <source>
        <dbReference type="SAM" id="Phobius"/>
    </source>
</evidence>
<feature type="domain" description="LytR/CpsA/Psr regulator C-terminal" evidence="3">
    <location>
        <begin position="112"/>
        <end position="198"/>
    </location>
</feature>
<dbReference type="AlphaFoldDB" id="A0A175RM47"/>
<dbReference type="Gene3D" id="3.30.70.2390">
    <property type="match status" value="1"/>
</dbReference>
<feature type="compositionally biased region" description="Basic and acidic residues" evidence="1">
    <location>
        <begin position="1"/>
        <end position="12"/>
    </location>
</feature>
<organism evidence="4 5">
    <name type="scientific">Curtobacterium luteum</name>
    <dbReference type="NCBI Taxonomy" id="33881"/>
    <lineage>
        <taxon>Bacteria</taxon>
        <taxon>Bacillati</taxon>
        <taxon>Actinomycetota</taxon>
        <taxon>Actinomycetes</taxon>
        <taxon>Micrococcales</taxon>
        <taxon>Microbacteriaceae</taxon>
        <taxon>Curtobacterium</taxon>
    </lineage>
</organism>
<gene>
    <name evidence="4" type="ORF">NS184_11175</name>
</gene>
<feature type="transmembrane region" description="Helical" evidence="2">
    <location>
        <begin position="32"/>
        <end position="56"/>
    </location>
</feature>